<name>A0A2I1HEZ9_9GLOM</name>
<evidence type="ECO:0008006" key="5">
    <source>
        <dbReference type="Google" id="ProtNLM"/>
    </source>
</evidence>
<accession>A0A2I1HEZ9</accession>
<evidence type="ECO:0000313" key="4">
    <source>
        <dbReference type="Proteomes" id="UP000234323"/>
    </source>
</evidence>
<gene>
    <name evidence="3" type="ORF">RhiirA4_478533</name>
</gene>
<dbReference type="InterPro" id="IPR054586">
    <property type="entry name" value="MACPF_1_fungal"/>
</dbReference>
<dbReference type="Proteomes" id="UP000234323">
    <property type="component" value="Unassembled WGS sequence"/>
</dbReference>
<dbReference type="AlphaFoldDB" id="A0A2I1HEZ9"/>
<protein>
    <recommendedName>
        <fullName evidence="5">MACPF domain-containing protein</fullName>
    </recommendedName>
</protein>
<evidence type="ECO:0000313" key="3">
    <source>
        <dbReference type="EMBL" id="PKY57457.1"/>
    </source>
</evidence>
<comment type="caution">
    <text evidence="3">The sequence shown here is derived from an EMBL/GenBank/DDBJ whole genome shotgun (WGS) entry which is preliminary data.</text>
</comment>
<reference evidence="3 4" key="1">
    <citation type="submission" date="2015-10" db="EMBL/GenBank/DDBJ databases">
        <title>Genome analyses suggest a sexual origin of heterokaryosis in a supposedly ancient asexual fungus.</title>
        <authorList>
            <person name="Ropars J."/>
            <person name="Sedzielewska K."/>
            <person name="Noel J."/>
            <person name="Charron P."/>
            <person name="Farinelli L."/>
            <person name="Marton T."/>
            <person name="Kruger M."/>
            <person name="Pelin A."/>
            <person name="Brachmann A."/>
            <person name="Corradi N."/>
        </authorList>
    </citation>
    <scope>NUCLEOTIDE SEQUENCE [LARGE SCALE GENOMIC DNA]</scope>
    <source>
        <strain evidence="3 4">A4</strain>
    </source>
</reference>
<dbReference type="InterPro" id="IPR055854">
    <property type="entry name" value="DUF7431"/>
</dbReference>
<evidence type="ECO:0000259" key="1">
    <source>
        <dbReference type="Pfam" id="PF22693"/>
    </source>
</evidence>
<feature type="domain" description="MACPF-like" evidence="1">
    <location>
        <begin position="211"/>
        <end position="288"/>
    </location>
</feature>
<proteinExistence type="predicted"/>
<dbReference type="Pfam" id="PF24209">
    <property type="entry name" value="DUF7431"/>
    <property type="match status" value="1"/>
</dbReference>
<evidence type="ECO:0000259" key="2">
    <source>
        <dbReference type="Pfam" id="PF24209"/>
    </source>
</evidence>
<feature type="domain" description="DUF7431" evidence="2">
    <location>
        <begin position="296"/>
        <end position="361"/>
    </location>
</feature>
<dbReference type="Pfam" id="PF22693">
    <property type="entry name" value="MACPF_1"/>
    <property type="match status" value="1"/>
</dbReference>
<keyword evidence="4" id="KW-1185">Reference proteome</keyword>
<organism evidence="3 4">
    <name type="scientific">Rhizophagus irregularis</name>
    <dbReference type="NCBI Taxonomy" id="588596"/>
    <lineage>
        <taxon>Eukaryota</taxon>
        <taxon>Fungi</taxon>
        <taxon>Fungi incertae sedis</taxon>
        <taxon>Mucoromycota</taxon>
        <taxon>Glomeromycotina</taxon>
        <taxon>Glomeromycetes</taxon>
        <taxon>Glomerales</taxon>
        <taxon>Glomeraceae</taxon>
        <taxon>Rhizophagus</taxon>
    </lineage>
</organism>
<dbReference type="EMBL" id="LLXI01002560">
    <property type="protein sequence ID" value="PKY57457.1"/>
    <property type="molecule type" value="Genomic_DNA"/>
</dbReference>
<dbReference type="VEuPathDB" id="FungiDB:RhiirA1_474808"/>
<sequence>MNNTFSFAKIINNNSSTGGSLLAVIAREDEETITLENIINKESNILYLKSEPDWRFFKDKLKLEYGRSLDCEMNKIVDGYENSTIQIDSEENKIIKNDFLLIADIDIPNFTKLGVSIRNSNIKNSNVTFNLTYNIIEHKKMSLKFKLEPTTEFIEAVKNVIDSKNPRKFKDIINDFGQFIPNEVILGGRTYFIARENSDENFGKYVKNTGYQVSNIKTKKKSSKSLSKNNSSKYQSFRLYGGKEVCSNNFNETDWVESLKDFNNWSCIKFKDPVNIFQLLSKDLRKQILLLVGKKILYTNTEDYNYHLSEPEKYYHTFKLNIPENLLEILQNKDAECSIFATVIDKKEKDIFNCQIIWPSRHILLSASLNFTGQKIDQNSAEIRLI</sequence>